<comment type="caution">
    <text evidence="2">The sequence shown here is derived from an EMBL/GenBank/DDBJ whole genome shotgun (WGS) entry which is preliminary data.</text>
</comment>
<dbReference type="PIRSF" id="PIRSF029883">
    <property type="entry name" value="KdgF"/>
    <property type="match status" value="1"/>
</dbReference>
<dbReference type="InterPro" id="IPR025499">
    <property type="entry name" value="KdgF"/>
</dbReference>
<dbReference type="SUPFAM" id="SSF51182">
    <property type="entry name" value="RmlC-like cupins"/>
    <property type="match status" value="1"/>
</dbReference>
<dbReference type="CDD" id="cd02238">
    <property type="entry name" value="cupin_KdgF"/>
    <property type="match status" value="1"/>
</dbReference>
<dbReference type="Pfam" id="PF07883">
    <property type="entry name" value="Cupin_2"/>
    <property type="match status" value="1"/>
</dbReference>
<evidence type="ECO:0000313" key="2">
    <source>
        <dbReference type="EMBL" id="NDV88463.1"/>
    </source>
</evidence>
<dbReference type="InterPro" id="IPR052535">
    <property type="entry name" value="Bacilysin_H2HPP_isomerase"/>
</dbReference>
<organism evidence="2 3">
    <name type="scientific">Aurantimonas aggregata</name>
    <dbReference type="NCBI Taxonomy" id="2047720"/>
    <lineage>
        <taxon>Bacteria</taxon>
        <taxon>Pseudomonadati</taxon>
        <taxon>Pseudomonadota</taxon>
        <taxon>Alphaproteobacteria</taxon>
        <taxon>Hyphomicrobiales</taxon>
        <taxon>Aurantimonadaceae</taxon>
        <taxon>Aurantimonas</taxon>
    </lineage>
</organism>
<feature type="domain" description="Cupin type-2" evidence="1">
    <location>
        <begin position="34"/>
        <end position="92"/>
    </location>
</feature>
<keyword evidence="3" id="KW-1185">Reference proteome</keyword>
<evidence type="ECO:0000259" key="1">
    <source>
        <dbReference type="Pfam" id="PF07883"/>
    </source>
</evidence>
<dbReference type="PANTHER" id="PTHR40112">
    <property type="entry name" value="H2HPP ISOMERASE"/>
    <property type="match status" value="1"/>
</dbReference>
<gene>
    <name evidence="2" type="ORF">GTW51_17315</name>
</gene>
<dbReference type="Gene3D" id="2.60.120.10">
    <property type="entry name" value="Jelly Rolls"/>
    <property type="match status" value="1"/>
</dbReference>
<accession>A0A6L9MKU6</accession>
<dbReference type="InterPro" id="IPR014710">
    <property type="entry name" value="RmlC-like_jellyroll"/>
</dbReference>
<dbReference type="InterPro" id="IPR011051">
    <property type="entry name" value="RmlC_Cupin_sf"/>
</dbReference>
<dbReference type="PANTHER" id="PTHR40112:SF1">
    <property type="entry name" value="H2HPP ISOMERASE"/>
    <property type="match status" value="1"/>
</dbReference>
<proteinExistence type="predicted"/>
<sequence length="110" mass="11786">MSNATAQTAGAWTQVDEKVRRRILSHTPEMMVVEVEFQPGGYGPPHAHPHLQSTYVKSGSFDFTISGEMRTIGEGDSIVVPSNAVHSCQSASGGGLIDVFAPAREDFLTP</sequence>
<dbReference type="EMBL" id="JAAAMJ010000016">
    <property type="protein sequence ID" value="NDV88463.1"/>
    <property type="molecule type" value="Genomic_DNA"/>
</dbReference>
<dbReference type="Proteomes" id="UP000476332">
    <property type="component" value="Unassembled WGS sequence"/>
</dbReference>
<reference evidence="2 3" key="1">
    <citation type="submission" date="2020-01" db="EMBL/GenBank/DDBJ databases">
        <title>Genomes of bacteria type strains.</title>
        <authorList>
            <person name="Chen J."/>
            <person name="Zhu S."/>
            <person name="Chen J."/>
        </authorList>
    </citation>
    <scope>NUCLEOTIDE SEQUENCE [LARGE SCALE GENOMIC DNA]</scope>
    <source>
        <strain evidence="2 3">KCTC 52919</strain>
    </source>
</reference>
<evidence type="ECO:0000313" key="3">
    <source>
        <dbReference type="Proteomes" id="UP000476332"/>
    </source>
</evidence>
<dbReference type="InterPro" id="IPR013096">
    <property type="entry name" value="Cupin_2"/>
</dbReference>
<protein>
    <submittedName>
        <fullName evidence="2">Cupin domain-containing protein</fullName>
    </submittedName>
</protein>
<dbReference type="RefSeq" id="WP_163045299.1">
    <property type="nucleotide sequence ID" value="NZ_JAAAMJ010000016.1"/>
</dbReference>
<name>A0A6L9MKU6_9HYPH</name>
<dbReference type="AlphaFoldDB" id="A0A6L9MKU6"/>